<dbReference type="RefSeq" id="WP_345422867.1">
    <property type="nucleotide sequence ID" value="NZ_BAABGT010000075.1"/>
</dbReference>
<protein>
    <recommendedName>
        <fullName evidence="3">Glycosyltransferase subfamily 4-like N-terminal domain-containing protein</fullName>
    </recommendedName>
</protein>
<dbReference type="PANTHER" id="PTHR45947">
    <property type="entry name" value="SULFOQUINOVOSYL TRANSFERASE SQD2"/>
    <property type="match status" value="1"/>
</dbReference>
<dbReference type="Pfam" id="PF13692">
    <property type="entry name" value="Glyco_trans_1_4"/>
    <property type="match status" value="1"/>
</dbReference>
<proteinExistence type="predicted"/>
<dbReference type="EMBL" id="BAABGT010000075">
    <property type="protein sequence ID" value="GAA4553117.1"/>
    <property type="molecule type" value="Genomic_DNA"/>
</dbReference>
<evidence type="ECO:0000313" key="4">
    <source>
        <dbReference type="EMBL" id="GAA4553117.1"/>
    </source>
</evidence>
<feature type="domain" description="Glycosyltransferase subfamily 4-like N-terminal" evidence="3">
    <location>
        <begin position="18"/>
        <end position="174"/>
    </location>
</feature>
<reference evidence="5" key="1">
    <citation type="journal article" date="2019" name="Int. J. Syst. Evol. Microbiol.">
        <title>The Global Catalogue of Microorganisms (GCM) 10K type strain sequencing project: providing services to taxonomists for standard genome sequencing and annotation.</title>
        <authorList>
            <consortium name="The Broad Institute Genomics Platform"/>
            <consortium name="The Broad Institute Genome Sequencing Center for Infectious Disease"/>
            <person name="Wu L."/>
            <person name="Ma J."/>
        </authorList>
    </citation>
    <scope>NUCLEOTIDE SEQUENCE [LARGE SCALE GENOMIC DNA]</scope>
    <source>
        <strain evidence="5">JCM 17906</strain>
    </source>
</reference>
<evidence type="ECO:0000313" key="5">
    <source>
        <dbReference type="Proteomes" id="UP001501598"/>
    </source>
</evidence>
<dbReference type="CDD" id="cd03801">
    <property type="entry name" value="GT4_PimA-like"/>
    <property type="match status" value="1"/>
</dbReference>
<organism evidence="4 5">
    <name type="scientific">Pseudonocardia xishanensis</name>
    <dbReference type="NCBI Taxonomy" id="630995"/>
    <lineage>
        <taxon>Bacteria</taxon>
        <taxon>Bacillati</taxon>
        <taxon>Actinomycetota</taxon>
        <taxon>Actinomycetes</taxon>
        <taxon>Pseudonocardiales</taxon>
        <taxon>Pseudonocardiaceae</taxon>
        <taxon>Pseudonocardia</taxon>
    </lineage>
</organism>
<gene>
    <name evidence="4" type="ORF">GCM10023175_48290</name>
</gene>
<evidence type="ECO:0000256" key="1">
    <source>
        <dbReference type="ARBA" id="ARBA00022676"/>
    </source>
</evidence>
<dbReference type="SUPFAM" id="SSF53756">
    <property type="entry name" value="UDP-Glycosyltransferase/glycogen phosphorylase"/>
    <property type="match status" value="1"/>
</dbReference>
<keyword evidence="1" id="KW-0328">Glycosyltransferase</keyword>
<keyword evidence="5" id="KW-1185">Reference proteome</keyword>
<sequence length="369" mass="38915">MLTSPLRVAHLVDTLHPDGGEYGLVALAGAARTAGLELVVVGISGAGDGRRAAALRAAGATVVEHGLAPWDPRAVPRVLDTLREHGVALIHTHSPNADVAGSAAATRLRLPVFSTLHRIEDEPADRLDRLRRTAKTMARARFVTRTIAVSRLQVDWYRRVAGSARGLVVLPDGVADPEPVDRERARAVLGLGAADVLVVSAAPMRRGKGQDLLLDAVAALPPDLPATVVLTGDGPLRPWLEARVAREAELSGRVVVRPLADPPALLQAADVQVHVTRTDVMPSAVVRGLAAGIPVVTSRVGGLPEIVTRETGRQVPLTAQAVAEALTELASDATLRARLGTAARTRFEERFEAGGWAARLRALYDSTLG</sequence>
<evidence type="ECO:0000256" key="2">
    <source>
        <dbReference type="ARBA" id="ARBA00022679"/>
    </source>
</evidence>
<keyword evidence="2" id="KW-0808">Transferase</keyword>
<dbReference type="Proteomes" id="UP001501598">
    <property type="component" value="Unassembled WGS sequence"/>
</dbReference>
<dbReference type="InterPro" id="IPR050194">
    <property type="entry name" value="Glycosyltransferase_grp1"/>
</dbReference>
<name>A0ABP8RXS1_9PSEU</name>
<evidence type="ECO:0000259" key="3">
    <source>
        <dbReference type="Pfam" id="PF13439"/>
    </source>
</evidence>
<comment type="caution">
    <text evidence="4">The sequence shown here is derived from an EMBL/GenBank/DDBJ whole genome shotgun (WGS) entry which is preliminary data.</text>
</comment>
<accession>A0ABP8RXS1</accession>
<dbReference type="InterPro" id="IPR028098">
    <property type="entry name" value="Glyco_trans_4-like_N"/>
</dbReference>
<dbReference type="Gene3D" id="3.40.50.2000">
    <property type="entry name" value="Glycogen Phosphorylase B"/>
    <property type="match status" value="2"/>
</dbReference>
<dbReference type="PANTHER" id="PTHR45947:SF3">
    <property type="entry name" value="SULFOQUINOVOSYL TRANSFERASE SQD2"/>
    <property type="match status" value="1"/>
</dbReference>
<dbReference type="Pfam" id="PF13439">
    <property type="entry name" value="Glyco_transf_4"/>
    <property type="match status" value="1"/>
</dbReference>